<dbReference type="Pfam" id="PF12724">
    <property type="entry name" value="Flavodoxin_5"/>
    <property type="match status" value="1"/>
</dbReference>
<gene>
    <name evidence="2" type="ORF">S06H3_18986</name>
</gene>
<dbReference type="InterPro" id="IPR026816">
    <property type="entry name" value="Flavodoxin_dom"/>
</dbReference>
<dbReference type="PROSITE" id="PS50902">
    <property type="entry name" value="FLAVODOXIN_LIKE"/>
    <property type="match status" value="1"/>
</dbReference>
<organism evidence="2">
    <name type="scientific">marine sediment metagenome</name>
    <dbReference type="NCBI Taxonomy" id="412755"/>
    <lineage>
        <taxon>unclassified sequences</taxon>
        <taxon>metagenomes</taxon>
        <taxon>ecological metagenomes</taxon>
    </lineage>
</organism>
<evidence type="ECO:0000313" key="2">
    <source>
        <dbReference type="EMBL" id="GAI03118.1"/>
    </source>
</evidence>
<comment type="caution">
    <text evidence="2">The sequence shown here is derived from an EMBL/GenBank/DDBJ whole genome shotgun (WGS) entry which is preliminary data.</text>
</comment>
<proteinExistence type="predicted"/>
<dbReference type="GO" id="GO:0070819">
    <property type="term" value="F:menaquinone-dependent protoporphyrinogen oxidase activity"/>
    <property type="evidence" value="ECO:0007669"/>
    <property type="project" value="TreeGrafter"/>
</dbReference>
<dbReference type="GO" id="GO:0010181">
    <property type="term" value="F:FMN binding"/>
    <property type="evidence" value="ECO:0007669"/>
    <property type="project" value="InterPro"/>
</dbReference>
<dbReference type="AlphaFoldDB" id="X1K935"/>
<feature type="domain" description="Flavodoxin-like" evidence="1">
    <location>
        <begin position="3"/>
        <end position="153"/>
    </location>
</feature>
<dbReference type="EMBL" id="BARV01009666">
    <property type="protein sequence ID" value="GAI03118.1"/>
    <property type="molecule type" value="Genomic_DNA"/>
</dbReference>
<dbReference type="PANTHER" id="PTHR38030:SF2">
    <property type="entry name" value="PROTOPORPHYRINOGEN IX DEHYDROGENASE [QUINONE]"/>
    <property type="match status" value="1"/>
</dbReference>
<dbReference type="Gene3D" id="3.40.50.360">
    <property type="match status" value="1"/>
</dbReference>
<sequence length="155" mass="17773">MKNLIVYATKHGTVKKCAEMLKVKFNDETVLANVNEEVPDLDNFDNVILGGSIYIGKIQKKLYNYVKDNLSQLSKKKVAVFICSGEDNPEYITTSFPEELLNHAVSKQLFGGELILENLNFFTRFLMKRIMKIKNDYSRIKESNISELADNINEE</sequence>
<name>X1K935_9ZZZZ</name>
<protein>
    <recommendedName>
        <fullName evidence="1">Flavodoxin-like domain-containing protein</fullName>
    </recommendedName>
</protein>
<dbReference type="InterPro" id="IPR008254">
    <property type="entry name" value="Flavodoxin/NO_synth"/>
</dbReference>
<dbReference type="InterPro" id="IPR052200">
    <property type="entry name" value="Protoporphyrinogen_IX_DH"/>
</dbReference>
<dbReference type="SUPFAM" id="SSF52218">
    <property type="entry name" value="Flavoproteins"/>
    <property type="match status" value="1"/>
</dbReference>
<dbReference type="InterPro" id="IPR029039">
    <property type="entry name" value="Flavoprotein-like_sf"/>
</dbReference>
<accession>X1K935</accession>
<dbReference type="GO" id="GO:0006783">
    <property type="term" value="P:heme biosynthetic process"/>
    <property type="evidence" value="ECO:0007669"/>
    <property type="project" value="TreeGrafter"/>
</dbReference>
<evidence type="ECO:0000259" key="1">
    <source>
        <dbReference type="PROSITE" id="PS50902"/>
    </source>
</evidence>
<dbReference type="PANTHER" id="PTHR38030">
    <property type="entry name" value="PROTOPORPHYRINOGEN IX DEHYDROGENASE [MENAQUINONE]"/>
    <property type="match status" value="1"/>
</dbReference>
<reference evidence="2" key="1">
    <citation type="journal article" date="2014" name="Front. Microbiol.">
        <title>High frequency of phylogenetically diverse reductive dehalogenase-homologous genes in deep subseafloor sedimentary metagenomes.</title>
        <authorList>
            <person name="Kawai M."/>
            <person name="Futagami T."/>
            <person name="Toyoda A."/>
            <person name="Takaki Y."/>
            <person name="Nishi S."/>
            <person name="Hori S."/>
            <person name="Arai W."/>
            <person name="Tsubouchi T."/>
            <person name="Morono Y."/>
            <person name="Uchiyama I."/>
            <person name="Ito T."/>
            <person name="Fujiyama A."/>
            <person name="Inagaki F."/>
            <person name="Takami H."/>
        </authorList>
    </citation>
    <scope>NUCLEOTIDE SEQUENCE</scope>
    <source>
        <strain evidence="2">Expedition CK06-06</strain>
    </source>
</reference>